<dbReference type="OrthoDB" id="10262326at2759"/>
<evidence type="ECO:0000256" key="3">
    <source>
        <dbReference type="ARBA" id="ARBA00004922"/>
    </source>
</evidence>
<keyword evidence="14 19" id="KW-0472">Membrane</keyword>
<dbReference type="GeneID" id="17038510"/>
<evidence type="ECO:0000256" key="18">
    <source>
        <dbReference type="ARBA" id="ARBA00045078"/>
    </source>
</evidence>
<keyword evidence="7" id="KW-0328">Glycosyltransferase</keyword>
<dbReference type="InterPro" id="IPR000715">
    <property type="entry name" value="Glycosyl_transferase_4"/>
</dbReference>
<dbReference type="UniPathway" id="UPA00378"/>
<evidence type="ECO:0000256" key="5">
    <source>
        <dbReference type="ARBA" id="ARBA00013225"/>
    </source>
</evidence>
<gene>
    <name evidence="20" type="ORF">COCSUDRAFT_54347</name>
</gene>
<evidence type="ECO:0000256" key="6">
    <source>
        <dbReference type="ARBA" id="ARBA00017659"/>
    </source>
</evidence>
<keyword evidence="13 19" id="KW-1133">Transmembrane helix</keyword>
<keyword evidence="9 19" id="KW-0812">Transmembrane</keyword>
<keyword evidence="12" id="KW-0460">Magnesium</keyword>
<comment type="pathway">
    <text evidence="3">Protein modification; protein glycosylation.</text>
</comment>
<comment type="similarity">
    <text evidence="4">Belongs to the glycosyltransferase 4 family.</text>
</comment>
<evidence type="ECO:0000256" key="16">
    <source>
        <dbReference type="ARBA" id="ARBA00033238"/>
    </source>
</evidence>
<evidence type="ECO:0000256" key="4">
    <source>
        <dbReference type="ARBA" id="ARBA00009317"/>
    </source>
</evidence>
<evidence type="ECO:0000256" key="12">
    <source>
        <dbReference type="ARBA" id="ARBA00022842"/>
    </source>
</evidence>
<evidence type="ECO:0000256" key="15">
    <source>
        <dbReference type="ARBA" id="ARBA00029567"/>
    </source>
</evidence>
<evidence type="ECO:0000313" key="21">
    <source>
        <dbReference type="Proteomes" id="UP000007264"/>
    </source>
</evidence>
<evidence type="ECO:0000256" key="2">
    <source>
        <dbReference type="ARBA" id="ARBA00004477"/>
    </source>
</evidence>
<feature type="transmembrane region" description="Helical" evidence="19">
    <location>
        <begin position="208"/>
        <end position="228"/>
    </location>
</feature>
<feature type="transmembrane region" description="Helical" evidence="19">
    <location>
        <begin position="235"/>
        <end position="251"/>
    </location>
</feature>
<evidence type="ECO:0000256" key="1">
    <source>
        <dbReference type="ARBA" id="ARBA00001946"/>
    </source>
</evidence>
<comment type="catalytic activity">
    <reaction evidence="18">
        <text>a di-trans,poly-cis-dolichyl phosphate + UDP-N-acetyl-alpha-D-glucosamine = an N-acetyl-alpha-D-glucosaminyl-diphospho-di-trans,poly-cis-dolichol + UMP</text>
        <dbReference type="Rhea" id="RHEA:13289"/>
        <dbReference type="Rhea" id="RHEA-COMP:19498"/>
        <dbReference type="Rhea" id="RHEA-COMP:19507"/>
        <dbReference type="ChEBI" id="CHEBI:57683"/>
        <dbReference type="ChEBI" id="CHEBI:57705"/>
        <dbReference type="ChEBI" id="CHEBI:57865"/>
        <dbReference type="ChEBI" id="CHEBI:58427"/>
        <dbReference type="EC" id="2.7.8.15"/>
    </reaction>
    <physiologicalReaction direction="left-to-right" evidence="18">
        <dbReference type="Rhea" id="RHEA:13290"/>
    </physiologicalReaction>
</comment>
<reference evidence="20 21" key="1">
    <citation type="journal article" date="2012" name="Genome Biol.">
        <title>The genome of the polar eukaryotic microalga coccomyxa subellipsoidea reveals traits of cold adaptation.</title>
        <authorList>
            <person name="Blanc G."/>
            <person name="Agarkova I."/>
            <person name="Grimwood J."/>
            <person name="Kuo A."/>
            <person name="Brueggeman A."/>
            <person name="Dunigan D."/>
            <person name="Gurnon J."/>
            <person name="Ladunga I."/>
            <person name="Lindquist E."/>
            <person name="Lucas S."/>
            <person name="Pangilinan J."/>
            <person name="Proschold T."/>
            <person name="Salamov A."/>
            <person name="Schmutz J."/>
            <person name="Weeks D."/>
            <person name="Yamada T."/>
            <person name="Claverie J.M."/>
            <person name="Grigoriev I."/>
            <person name="Van Etten J."/>
            <person name="Lomsadze A."/>
            <person name="Borodovsky M."/>
        </authorList>
    </citation>
    <scope>NUCLEOTIDE SEQUENCE [LARGE SCALE GENOMIC DNA]</scope>
    <source>
        <strain evidence="20 21">C-169</strain>
    </source>
</reference>
<accession>I0YQ65</accession>
<evidence type="ECO:0000313" key="20">
    <source>
        <dbReference type="EMBL" id="EIE20534.1"/>
    </source>
</evidence>
<dbReference type="CDD" id="cd06855">
    <property type="entry name" value="GT_GPT_euk"/>
    <property type="match status" value="1"/>
</dbReference>
<dbReference type="PANTHER" id="PTHR10571">
    <property type="entry name" value="UDP-N-ACETYLGLUCOSAMINE--DOLICHYL-PHOSPHATE N-ACETYLGLUCOSAMINEPHOSPHOTRANSFERASE"/>
    <property type="match status" value="1"/>
</dbReference>
<evidence type="ECO:0000256" key="11">
    <source>
        <dbReference type="ARBA" id="ARBA00022824"/>
    </source>
</evidence>
<keyword evidence="10" id="KW-0479">Metal-binding</keyword>
<dbReference type="STRING" id="574566.I0YQ65"/>
<feature type="transmembrane region" description="Helical" evidence="19">
    <location>
        <begin position="271"/>
        <end position="291"/>
    </location>
</feature>
<dbReference type="GO" id="GO:0006488">
    <property type="term" value="P:dolichol-linked oligosaccharide biosynthetic process"/>
    <property type="evidence" value="ECO:0007669"/>
    <property type="project" value="InterPro"/>
</dbReference>
<feature type="transmembrane region" description="Helical" evidence="19">
    <location>
        <begin position="12"/>
        <end position="30"/>
    </location>
</feature>
<name>I0YQ65_COCSC</name>
<feature type="transmembrane region" description="Helical" evidence="19">
    <location>
        <begin position="168"/>
        <end position="188"/>
    </location>
</feature>
<dbReference type="eggNOG" id="KOG2788">
    <property type="taxonomic scope" value="Eukaryota"/>
</dbReference>
<dbReference type="Pfam" id="PF00953">
    <property type="entry name" value="Glycos_transf_4"/>
    <property type="match status" value="1"/>
</dbReference>
<organism evidence="20 21">
    <name type="scientific">Coccomyxa subellipsoidea (strain C-169)</name>
    <name type="common">Green microalga</name>
    <dbReference type="NCBI Taxonomy" id="574566"/>
    <lineage>
        <taxon>Eukaryota</taxon>
        <taxon>Viridiplantae</taxon>
        <taxon>Chlorophyta</taxon>
        <taxon>core chlorophytes</taxon>
        <taxon>Trebouxiophyceae</taxon>
        <taxon>Trebouxiophyceae incertae sedis</taxon>
        <taxon>Coccomyxaceae</taxon>
        <taxon>Coccomyxa</taxon>
        <taxon>Coccomyxa subellipsoidea</taxon>
    </lineage>
</organism>
<keyword evidence="11" id="KW-0256">Endoplasmic reticulum</keyword>
<comment type="caution">
    <text evidence="20">The sequence shown here is derived from an EMBL/GenBank/DDBJ whole genome shotgun (WGS) entry which is preliminary data.</text>
</comment>
<keyword evidence="8" id="KW-0808">Transferase</keyword>
<comment type="function">
    <text evidence="17">UDP-N-acetylglucosamine--dolichyl-phosphate N-acetylglucosaminephosphotransferase that operates in the biosynthetic pathway of dolichol-linked oligosaccharides, the glycan precursors employed in protein asparagine (N)-glycosylation. The assembly of dolichol-linked oligosaccharides begins on the cytosolic side of the endoplasmic reticulum membrane and finishes in its lumen. The sequential addition of sugars to dolichol pyrophosphate produces dolichol-linked oligosaccharides containing fourteen sugars, including two GlcNAcs, nine mannoses and three glucoses. Once assembled, the oligosaccharide is transferred from the lipid to nascent proteins by oligosaccharyltransferases. Catalyzes the initial step of dolichol-linked oligosaccharide biosynthesis, transfering GlcNAc-1-P from cytosolic UDP-GlcNAc onto the carrier lipid dolichyl phosphate (P-dolichol), yielding GlcNAc-P-P-dolichol embedded in the cytoplasmic leaflet of the endoplasmic reticulum membrane.</text>
</comment>
<evidence type="ECO:0000256" key="13">
    <source>
        <dbReference type="ARBA" id="ARBA00022989"/>
    </source>
</evidence>
<dbReference type="GO" id="GO:0046872">
    <property type="term" value="F:metal ion binding"/>
    <property type="evidence" value="ECO:0007669"/>
    <property type="project" value="UniProtKB-KW"/>
</dbReference>
<dbReference type="AlphaFoldDB" id="I0YQ65"/>
<dbReference type="EC" id="2.7.8.15" evidence="5"/>
<comment type="cofactor">
    <cofactor evidence="1">
        <name>Mg(2+)</name>
        <dbReference type="ChEBI" id="CHEBI:18420"/>
    </cofactor>
</comment>
<dbReference type="EMBL" id="AGSI01000015">
    <property type="protein sequence ID" value="EIE20534.1"/>
    <property type="molecule type" value="Genomic_DNA"/>
</dbReference>
<evidence type="ECO:0000256" key="17">
    <source>
        <dbReference type="ARBA" id="ARBA00044717"/>
    </source>
</evidence>
<evidence type="ECO:0000256" key="19">
    <source>
        <dbReference type="SAM" id="Phobius"/>
    </source>
</evidence>
<evidence type="ECO:0000256" key="8">
    <source>
        <dbReference type="ARBA" id="ARBA00022679"/>
    </source>
</evidence>
<feature type="transmembrane region" description="Helical" evidence="19">
    <location>
        <begin position="303"/>
        <end position="327"/>
    </location>
</feature>
<evidence type="ECO:0000256" key="7">
    <source>
        <dbReference type="ARBA" id="ARBA00022676"/>
    </source>
</evidence>
<dbReference type="Proteomes" id="UP000007264">
    <property type="component" value="Unassembled WGS sequence"/>
</dbReference>
<dbReference type="KEGG" id="csl:COCSUDRAFT_54347"/>
<dbReference type="GO" id="GO:0016757">
    <property type="term" value="F:glycosyltransferase activity"/>
    <property type="evidence" value="ECO:0007669"/>
    <property type="project" value="UniProtKB-KW"/>
</dbReference>
<protein>
    <recommendedName>
        <fullName evidence="6">UDP-N-acetylglucosamine--dolichyl-phosphate N-acetylglucosaminephosphotransferase</fullName>
        <ecNumber evidence="5">2.7.8.15</ecNumber>
    </recommendedName>
    <alternativeName>
        <fullName evidence="15">GlcNAc-1-P transferase</fullName>
    </alternativeName>
    <alternativeName>
        <fullName evidence="16">N-acetylglucosamine-1-phosphate transferase</fullName>
    </alternativeName>
</protein>
<sequence length="412" mass="45511">MVIRAVPPKLWLLAITGYAPVVLAFFYVNDFKTRELIILSAIVSYLGLVLTKALIPVLQPIHLRRNLFGYDINKKGTSGGEKKVPESLGLAPGVVFLVCIILFQLLQYYDVPSVWHWVQTWGREGALKQEPIEDAWLVDYNAALATICFMLFLGFADDVLDIPWRVKLLLPALASLPLVAAYGGGTGISVPLPLRSLGLPAYLELGLLYKVYMVMLVIFCTNAINILAGVNGLEAGQTFVIACAVAFHNIWELAGPGGAPGGAHRDGHLFSLYLMLPLAGTTLGLLLFNWYPSQVFVGDTYTYFAGMTIAVAGILGHLSETLLLFLIPQVLNFAYSLPQLFKIVPCPRHRLPRFDPATGLLHATPNWNLVNLTLHMFGPCTEEQLCWRLLKFQMFCCGFGLGLRWVLTGIYK</sequence>
<dbReference type="PANTHER" id="PTHR10571:SF0">
    <property type="entry name" value="UDP-N-ACETYLGLUCOSAMINE--DOLICHYL-PHOSPHATE N-ACETYLGLUCOSAMINEPHOSPHOTRANSFERASE"/>
    <property type="match status" value="1"/>
</dbReference>
<dbReference type="RefSeq" id="XP_005645078.1">
    <property type="nucleotide sequence ID" value="XM_005645021.1"/>
</dbReference>
<comment type="subcellular location">
    <subcellularLocation>
        <location evidence="2">Endoplasmic reticulum membrane</location>
        <topology evidence="2">Multi-pass membrane protein</topology>
    </subcellularLocation>
</comment>
<proteinExistence type="inferred from homology"/>
<evidence type="ECO:0000256" key="10">
    <source>
        <dbReference type="ARBA" id="ARBA00022723"/>
    </source>
</evidence>
<dbReference type="InterPro" id="IPR033895">
    <property type="entry name" value="GPT"/>
</dbReference>
<dbReference type="GO" id="GO:0005789">
    <property type="term" value="C:endoplasmic reticulum membrane"/>
    <property type="evidence" value="ECO:0007669"/>
    <property type="project" value="UniProtKB-SubCell"/>
</dbReference>
<feature type="transmembrane region" description="Helical" evidence="19">
    <location>
        <begin position="36"/>
        <end position="55"/>
    </location>
</feature>
<keyword evidence="21" id="KW-1185">Reference proteome</keyword>
<feature type="transmembrane region" description="Helical" evidence="19">
    <location>
        <begin position="137"/>
        <end position="156"/>
    </location>
</feature>
<dbReference type="GO" id="GO:0003975">
    <property type="term" value="F:UDP-N-acetylglucosamine-dolichyl-phosphate N-acetylglucosaminephosphotransferase activity"/>
    <property type="evidence" value="ECO:0007669"/>
    <property type="project" value="UniProtKB-EC"/>
</dbReference>
<evidence type="ECO:0000256" key="9">
    <source>
        <dbReference type="ARBA" id="ARBA00022692"/>
    </source>
</evidence>
<evidence type="ECO:0000256" key="14">
    <source>
        <dbReference type="ARBA" id="ARBA00023136"/>
    </source>
</evidence>